<dbReference type="AlphaFoldDB" id="A0A1W6P051"/>
<gene>
    <name evidence="6" type="ORF">BVG79_01546</name>
</gene>
<organism evidence="6 7">
    <name type="scientific">Ketogulonicigenium robustum</name>
    <dbReference type="NCBI Taxonomy" id="92947"/>
    <lineage>
        <taxon>Bacteria</taxon>
        <taxon>Pseudomonadati</taxon>
        <taxon>Pseudomonadota</taxon>
        <taxon>Alphaproteobacteria</taxon>
        <taxon>Rhodobacterales</taxon>
        <taxon>Roseobacteraceae</taxon>
        <taxon>Ketogulonicigenium</taxon>
    </lineage>
</organism>
<keyword evidence="3" id="KW-0408">Iron</keyword>
<evidence type="ECO:0000256" key="3">
    <source>
        <dbReference type="ARBA" id="ARBA00023004"/>
    </source>
</evidence>
<dbReference type="InterPro" id="IPR050884">
    <property type="entry name" value="CNP_phosphodiesterase-III"/>
</dbReference>
<accession>A0A1W6P051</accession>
<evidence type="ECO:0000313" key="6">
    <source>
        <dbReference type="EMBL" id="ARO14892.1"/>
    </source>
</evidence>
<keyword evidence="7" id="KW-1185">Reference proteome</keyword>
<evidence type="ECO:0000259" key="5">
    <source>
        <dbReference type="Pfam" id="PF00149"/>
    </source>
</evidence>
<dbReference type="GO" id="GO:0046872">
    <property type="term" value="F:metal ion binding"/>
    <property type="evidence" value="ECO:0007669"/>
    <property type="project" value="UniProtKB-KW"/>
</dbReference>
<proteinExistence type="inferred from homology"/>
<dbReference type="PANTHER" id="PTHR42988:SF2">
    <property type="entry name" value="CYCLIC NUCLEOTIDE PHOSPHODIESTERASE CBUA0032-RELATED"/>
    <property type="match status" value="1"/>
</dbReference>
<dbReference type="KEGG" id="kro:BVG79_01546"/>
<dbReference type="InterPro" id="IPR004843">
    <property type="entry name" value="Calcineurin-like_PHP"/>
</dbReference>
<dbReference type="SUPFAM" id="SSF56300">
    <property type="entry name" value="Metallo-dependent phosphatases"/>
    <property type="match status" value="1"/>
</dbReference>
<evidence type="ECO:0000256" key="1">
    <source>
        <dbReference type="ARBA" id="ARBA00022723"/>
    </source>
</evidence>
<dbReference type="STRING" id="92947.BVG79_01546"/>
<dbReference type="GO" id="GO:0016787">
    <property type="term" value="F:hydrolase activity"/>
    <property type="evidence" value="ECO:0007669"/>
    <property type="project" value="UniProtKB-KW"/>
</dbReference>
<evidence type="ECO:0000256" key="2">
    <source>
        <dbReference type="ARBA" id="ARBA00022801"/>
    </source>
</evidence>
<dbReference type="Pfam" id="PF00149">
    <property type="entry name" value="Metallophos"/>
    <property type="match status" value="1"/>
</dbReference>
<dbReference type="EMBL" id="CP019937">
    <property type="protein sequence ID" value="ARO14892.1"/>
    <property type="molecule type" value="Genomic_DNA"/>
</dbReference>
<feature type="domain" description="Calcineurin-like phosphoesterase" evidence="5">
    <location>
        <begin position="18"/>
        <end position="180"/>
    </location>
</feature>
<keyword evidence="2" id="KW-0378">Hydrolase</keyword>
<name>A0A1W6P051_9RHOB</name>
<sequence length="261" mass="28284">MDSTTPNAEATANTLASIRAQIERLQPAPAFVIASGDLANHGNVDAYRRLRHLMEGFPIPVIWALGNHDNRVNYWAGMHDQEDQGLVDHATIIQGVHIITLDTSRYGQIGGTLDDTQIAFLDSALSAHPDLPKIVVMHHPILVEGVDHNEWHGLDHAASARLAQILPNRGVQGVFSGHIHLDRFSTWHGVPIIVSMGLQNSSDPLYVGDGVRSLQGASMSICTLRESGLTVTTVPQPTTRQVEREITAAQLAAYVAALNAK</sequence>
<dbReference type="InterPro" id="IPR029052">
    <property type="entry name" value="Metallo-depent_PP-like"/>
</dbReference>
<keyword evidence="1" id="KW-0479">Metal-binding</keyword>
<dbReference type="Gene3D" id="3.60.21.10">
    <property type="match status" value="1"/>
</dbReference>
<comment type="similarity">
    <text evidence="4">Belongs to the cyclic nucleotide phosphodiesterase class-III family.</text>
</comment>
<reference evidence="6 7" key="1">
    <citation type="submission" date="2017-02" db="EMBL/GenBank/DDBJ databases">
        <title>Ketogulonicigenium robustum SPU B003 Genome sequencing and assembly.</title>
        <authorList>
            <person name="Li Y."/>
            <person name="Liu L."/>
            <person name="Wang C."/>
            <person name="Zhang M."/>
            <person name="Zhang T."/>
            <person name="Zhang Y."/>
        </authorList>
    </citation>
    <scope>NUCLEOTIDE SEQUENCE [LARGE SCALE GENOMIC DNA]</scope>
    <source>
        <strain evidence="6 7">SPU_B003</strain>
    </source>
</reference>
<dbReference type="PANTHER" id="PTHR42988">
    <property type="entry name" value="PHOSPHOHYDROLASE"/>
    <property type="match status" value="1"/>
</dbReference>
<protein>
    <recommendedName>
        <fullName evidence="5">Calcineurin-like phosphoesterase domain-containing protein</fullName>
    </recommendedName>
</protein>
<evidence type="ECO:0000313" key="7">
    <source>
        <dbReference type="Proteomes" id="UP000242447"/>
    </source>
</evidence>
<evidence type="ECO:0000256" key="4">
    <source>
        <dbReference type="ARBA" id="ARBA00025742"/>
    </source>
</evidence>
<dbReference type="Proteomes" id="UP000242447">
    <property type="component" value="Chromosome"/>
</dbReference>